<dbReference type="PRINTS" id="PR00190">
    <property type="entry name" value="ACTIN"/>
</dbReference>
<evidence type="ECO:0000313" key="3">
    <source>
        <dbReference type="Proteomes" id="UP000530660"/>
    </source>
</evidence>
<sequence length="359" mass="39409">MAEDGRPVVLDTGSLYTRADFAGNESPSVIVRTEYDAGPEPEATAPEAGRDVGIVPDWEKLTTFWDSLFSERLGTRAESQPVLFVDSGESTKPARELLTQVAFEGLGVPAMYLAAPAVLSLYAMNRTTGLSIDMGHTGIRIAPVYEGFQFSYASTALPLGGQDMEAQLRALVIETHIGDAGTSRALESLDWRLVKEAVAQVRPKPSKATEPTEYLSKSYTVAEGREIVITPEQYFGCTDILFAPETFRARKTKANLMERVHLAFMQCEPDTRRELVGNILLYGGGAALPGLSERLCSELFDMLPSSMHPNVSVAKDPSIVCWRGGSILASLTMFQQLWVTKQEYNENGPLCILRKDTMR</sequence>
<dbReference type="InterPro" id="IPR043129">
    <property type="entry name" value="ATPase_NBD"/>
</dbReference>
<dbReference type="Pfam" id="PF00022">
    <property type="entry name" value="Actin"/>
    <property type="match status" value="1"/>
</dbReference>
<dbReference type="Proteomes" id="UP000530660">
    <property type="component" value="Unassembled WGS sequence"/>
</dbReference>
<keyword evidence="3" id="KW-1185">Reference proteome</keyword>
<comment type="caution">
    <text evidence="2">The sequence shown here is derived from an EMBL/GenBank/DDBJ whole genome shotgun (WGS) entry which is preliminary data.</text>
</comment>
<dbReference type="CDD" id="cd10169">
    <property type="entry name" value="ASKHA_NBD_actin-like"/>
    <property type="match status" value="1"/>
</dbReference>
<evidence type="ECO:0000313" key="2">
    <source>
        <dbReference type="EMBL" id="KAF6003612.1"/>
    </source>
</evidence>
<comment type="similarity">
    <text evidence="1">Belongs to the actin family.</text>
</comment>
<dbReference type="PROSITE" id="PS00432">
    <property type="entry name" value="ACTINS_2"/>
    <property type="match status" value="1"/>
</dbReference>
<proteinExistence type="inferred from homology"/>
<dbReference type="OrthoDB" id="270004at2759"/>
<reference evidence="2 3" key="1">
    <citation type="journal article" date="2020" name="J. Phycol.">
        <title>Comparative genome analysis reveals Cyanidiococcus gen. nov., a new extremophilic red algal genus sister to Cyanidioschyzon (Cyanidioschyzonaceae, Rhodophyta).</title>
        <authorList>
            <person name="Liu S.-L."/>
            <person name="Chiang Y.-R."/>
            <person name="Yoon H.S."/>
            <person name="Fu H.-Y."/>
        </authorList>
    </citation>
    <scope>NUCLEOTIDE SEQUENCE [LARGE SCALE GENOMIC DNA]</scope>
    <source>
        <strain evidence="2 3">THAL066</strain>
    </source>
</reference>
<dbReference type="PANTHER" id="PTHR11937">
    <property type="entry name" value="ACTIN"/>
    <property type="match status" value="1"/>
</dbReference>
<dbReference type="FunFam" id="3.30.420.40:FF:000058">
    <property type="entry name" value="Putative actin-related protein 5"/>
    <property type="match status" value="1"/>
</dbReference>
<protein>
    <recommendedName>
        <fullName evidence="4">Actin</fullName>
    </recommendedName>
</protein>
<dbReference type="EMBL" id="VWRR01000006">
    <property type="protein sequence ID" value="KAF6003612.1"/>
    <property type="molecule type" value="Genomic_DNA"/>
</dbReference>
<evidence type="ECO:0000256" key="1">
    <source>
        <dbReference type="RuleBase" id="RU000487"/>
    </source>
</evidence>
<dbReference type="AlphaFoldDB" id="A0A7J7IKG8"/>
<dbReference type="SMART" id="SM00268">
    <property type="entry name" value="ACTIN"/>
    <property type="match status" value="1"/>
</dbReference>
<dbReference type="InterPro" id="IPR004001">
    <property type="entry name" value="Actin_CS"/>
</dbReference>
<dbReference type="Gene3D" id="3.90.640.10">
    <property type="entry name" value="Actin, Chain A, domain 4"/>
    <property type="match status" value="1"/>
</dbReference>
<name>A0A7J7IKG8_9RHOD</name>
<dbReference type="InterPro" id="IPR004000">
    <property type="entry name" value="Actin"/>
</dbReference>
<dbReference type="Gene3D" id="3.30.420.40">
    <property type="match status" value="2"/>
</dbReference>
<organism evidence="2 3">
    <name type="scientific">Cyanidiococcus yangmingshanensis</name>
    <dbReference type="NCBI Taxonomy" id="2690220"/>
    <lineage>
        <taxon>Eukaryota</taxon>
        <taxon>Rhodophyta</taxon>
        <taxon>Bangiophyceae</taxon>
        <taxon>Cyanidiales</taxon>
        <taxon>Cyanidiaceae</taxon>
        <taxon>Cyanidiococcus</taxon>
    </lineage>
</organism>
<dbReference type="SUPFAM" id="SSF53067">
    <property type="entry name" value="Actin-like ATPase domain"/>
    <property type="match status" value="2"/>
</dbReference>
<evidence type="ECO:0008006" key="4">
    <source>
        <dbReference type="Google" id="ProtNLM"/>
    </source>
</evidence>
<accession>A0A7J7IKG8</accession>
<gene>
    <name evidence="2" type="ORF">F1559_003468</name>
</gene>